<dbReference type="CDD" id="cd05344">
    <property type="entry name" value="BKR_like_SDR_like"/>
    <property type="match status" value="1"/>
</dbReference>
<dbReference type="SUPFAM" id="SSF51735">
    <property type="entry name" value="NAD(P)-binding Rossmann-fold domains"/>
    <property type="match status" value="1"/>
</dbReference>
<dbReference type="InterPro" id="IPR036291">
    <property type="entry name" value="NAD(P)-bd_dom_sf"/>
</dbReference>
<dbReference type="Pfam" id="PF13561">
    <property type="entry name" value="adh_short_C2"/>
    <property type="match status" value="1"/>
</dbReference>
<dbReference type="InterPro" id="IPR002347">
    <property type="entry name" value="SDR_fam"/>
</dbReference>
<name>A0A1F5IAU8_9BACT</name>
<evidence type="ECO:0000256" key="1">
    <source>
        <dbReference type="ARBA" id="ARBA00006484"/>
    </source>
</evidence>
<dbReference type="FunFam" id="3.40.50.720:FF:000084">
    <property type="entry name" value="Short-chain dehydrogenase reductase"/>
    <property type="match status" value="1"/>
</dbReference>
<dbReference type="PANTHER" id="PTHR42879">
    <property type="entry name" value="3-OXOACYL-(ACYL-CARRIER-PROTEIN) REDUCTASE"/>
    <property type="match status" value="1"/>
</dbReference>
<dbReference type="Gene3D" id="3.40.50.720">
    <property type="entry name" value="NAD(P)-binding Rossmann-like Domain"/>
    <property type="match status" value="1"/>
</dbReference>
<reference evidence="2 3" key="1">
    <citation type="journal article" date="2016" name="Nat. Commun.">
        <title>Thousands of microbial genomes shed light on interconnected biogeochemical processes in an aquifer system.</title>
        <authorList>
            <person name="Anantharaman K."/>
            <person name="Brown C.T."/>
            <person name="Hug L.A."/>
            <person name="Sharon I."/>
            <person name="Castelle C.J."/>
            <person name="Probst A.J."/>
            <person name="Thomas B.C."/>
            <person name="Singh A."/>
            <person name="Wilkins M.J."/>
            <person name="Karaoz U."/>
            <person name="Brodie E.L."/>
            <person name="Williams K.H."/>
            <person name="Hubbard S.S."/>
            <person name="Banfield J.F."/>
        </authorList>
    </citation>
    <scope>NUCLEOTIDE SEQUENCE [LARGE SCALE GENOMIC DNA]</scope>
</reference>
<dbReference type="PRINTS" id="PR00080">
    <property type="entry name" value="SDRFAMILY"/>
</dbReference>
<protein>
    <recommendedName>
        <fullName evidence="4">3-oxoacyl-ACP reductase</fullName>
    </recommendedName>
</protein>
<organism evidence="2 3">
    <name type="scientific">Candidatus Curtissbacteria bacterium RIFCSPLOWO2_12_FULL_38_9</name>
    <dbReference type="NCBI Taxonomy" id="1797735"/>
    <lineage>
        <taxon>Bacteria</taxon>
        <taxon>Candidatus Curtissiibacteriota</taxon>
    </lineage>
</organism>
<dbReference type="PRINTS" id="PR00081">
    <property type="entry name" value="GDHRDH"/>
</dbReference>
<dbReference type="EMBL" id="MFBY01000032">
    <property type="protein sequence ID" value="OGE13440.1"/>
    <property type="molecule type" value="Genomic_DNA"/>
</dbReference>
<evidence type="ECO:0000313" key="3">
    <source>
        <dbReference type="Proteomes" id="UP000177300"/>
    </source>
</evidence>
<comment type="similarity">
    <text evidence="1">Belongs to the short-chain dehydrogenases/reductases (SDR) family.</text>
</comment>
<evidence type="ECO:0000313" key="2">
    <source>
        <dbReference type="EMBL" id="OGE13440.1"/>
    </source>
</evidence>
<dbReference type="PANTHER" id="PTHR42879:SF6">
    <property type="entry name" value="NADPH-DEPENDENT REDUCTASE BACG"/>
    <property type="match status" value="1"/>
</dbReference>
<dbReference type="AlphaFoldDB" id="A0A1F5IAU8"/>
<evidence type="ECO:0008006" key="4">
    <source>
        <dbReference type="Google" id="ProtNLM"/>
    </source>
</evidence>
<proteinExistence type="inferred from homology"/>
<dbReference type="InterPro" id="IPR050259">
    <property type="entry name" value="SDR"/>
</dbReference>
<gene>
    <name evidence="2" type="ORF">A3G14_05330</name>
</gene>
<comment type="caution">
    <text evidence="2">The sequence shown here is derived from an EMBL/GenBank/DDBJ whole genome shotgun (WGS) entry which is preliminary data.</text>
</comment>
<dbReference type="Proteomes" id="UP000177300">
    <property type="component" value="Unassembled WGS sequence"/>
</dbReference>
<accession>A0A1F5IAU8</accession>
<sequence length="263" mass="28080">MDLMLNKKVALVCASSAGIGKSIATSLAKEGVHISIFSRTQSAIEAAAKEISVIAKGKVIYNTCDLSRPNDISHIIEYTVTQLGPIDILINNQGGPEPGNLDDVTEDQIETAFTTNIRSVFQLTKLCLPSMKKRRFGRILNVLSISAKEPLPGMLLSNTVRPAILGFAKTLATQYAPFGVTINSLLPSAVMTQRALLLTQRQARGKRIDTNTALSKSAASLPIGRLASPEEIAQLAVFLCSPQASYISGTAIPIDGSASHMLF</sequence>